<protein>
    <recommendedName>
        <fullName evidence="11">Alkyl hydroperoxide reductase E</fullName>
        <ecNumber evidence="10">1.11.1.29</ecNumber>
    </recommendedName>
    <alternativeName>
        <fullName evidence="12">Mycoredoxin-dependent peroxiredoxin</fullName>
    </alternativeName>
    <alternativeName>
        <fullName evidence="13">Peroxiredoxin AhpE</fullName>
    </alternativeName>
    <alternativeName>
        <fullName evidence="5">Thioredoxin peroxidase</fullName>
    </alternativeName>
</protein>
<evidence type="ECO:0000256" key="8">
    <source>
        <dbReference type="ARBA" id="ARBA00060973"/>
    </source>
</evidence>
<dbReference type="RefSeq" id="WP_092547080.1">
    <property type="nucleotide sequence ID" value="NZ_BOMJ01000014.1"/>
</dbReference>
<evidence type="ECO:0000256" key="6">
    <source>
        <dbReference type="ARBA" id="ARBA00052774"/>
    </source>
</evidence>
<dbReference type="InterPro" id="IPR036249">
    <property type="entry name" value="Thioredoxin-like_sf"/>
</dbReference>
<evidence type="ECO:0000256" key="14">
    <source>
        <dbReference type="PIRSR" id="PIRSR000239-1"/>
    </source>
</evidence>
<evidence type="ECO:0000313" key="17">
    <source>
        <dbReference type="Proteomes" id="UP000198688"/>
    </source>
</evidence>
<dbReference type="EMBL" id="LT629758">
    <property type="protein sequence ID" value="SDT65761.1"/>
    <property type="molecule type" value="Genomic_DNA"/>
</dbReference>
<dbReference type="FunFam" id="3.40.30.10:FF:000118">
    <property type="entry name" value="Peroxiredoxin AhpE"/>
    <property type="match status" value="1"/>
</dbReference>
<gene>
    <name evidence="16" type="ORF">SAMN04489716_5278</name>
</gene>
<feature type="active site" description="Cysteine sulfenic acid (-SOH) intermediate; for peroxidase activity" evidence="14">
    <location>
        <position position="46"/>
    </location>
</feature>
<evidence type="ECO:0000256" key="5">
    <source>
        <dbReference type="ARBA" id="ARBA00032824"/>
    </source>
</evidence>
<comment type="similarity">
    <text evidence="8">Belongs to the peroxiredoxin family. AhpE subfamily.</text>
</comment>
<dbReference type="InterPro" id="IPR000866">
    <property type="entry name" value="AhpC/TSA"/>
</dbReference>
<evidence type="ECO:0000256" key="7">
    <source>
        <dbReference type="ARBA" id="ARBA00056930"/>
    </source>
</evidence>
<dbReference type="AlphaFoldDB" id="A0A1H2C5P9"/>
<dbReference type="InterPro" id="IPR024706">
    <property type="entry name" value="Peroxiredoxin_AhpC-typ"/>
</dbReference>
<comment type="catalytic activity">
    <reaction evidence="6">
        <text>[mycoredoxin]-L-dithiol + a hydroperoxide = [mycoredoxin]-L-disulfide + an alcohol + H2O</text>
        <dbReference type="Rhea" id="RHEA:62640"/>
        <dbReference type="Rhea" id="RHEA-COMP:16137"/>
        <dbReference type="Rhea" id="RHEA-COMP:16138"/>
        <dbReference type="ChEBI" id="CHEBI:15377"/>
        <dbReference type="ChEBI" id="CHEBI:29950"/>
        <dbReference type="ChEBI" id="CHEBI:30879"/>
        <dbReference type="ChEBI" id="CHEBI:35924"/>
        <dbReference type="ChEBI" id="CHEBI:50058"/>
        <dbReference type="EC" id="1.11.1.29"/>
    </reaction>
</comment>
<keyword evidence="1" id="KW-0575">Peroxidase</keyword>
<dbReference type="Proteomes" id="UP000198688">
    <property type="component" value="Chromosome I"/>
</dbReference>
<evidence type="ECO:0000256" key="11">
    <source>
        <dbReference type="ARBA" id="ARBA00068979"/>
    </source>
</evidence>
<keyword evidence="4" id="KW-0676">Redox-active center</keyword>
<sequence>MPIDVGARAPDFVLKDQNNQEVRLSDFHGRKAVLLVFYPLAFTSRCQGELTEIQENLAEYTSDHLQVLTVSVDSVYSHKIWAGQEGYDFPLLADFWPHGAVATAYGVFDDERGIANRGTFLIDETGTIRFTEMTGPGETRDQTTWRTALATIGRRSATG</sequence>
<comment type="subunit">
    <text evidence="9">Homodimer. Forms both dimers and octamers; a tightly-associated dimer and a ring-like octamer.</text>
</comment>
<evidence type="ECO:0000256" key="4">
    <source>
        <dbReference type="ARBA" id="ARBA00023284"/>
    </source>
</evidence>
<comment type="function">
    <text evidence="7">Thiol-specific peroxidase that catalyzes the reduction of hydrogen peroxide and organic hydroperoxides to water and alcohols, respectively. Plays a role in cell protection against oxidative stress by detoxifying peroxides. May represent an important antioxidant defense against cytotoxic peroxides, especially peroxynitrite, which can be formed by activated macrophages during infection.</text>
</comment>
<dbReference type="CDD" id="cd03018">
    <property type="entry name" value="PRX_AhpE_like"/>
    <property type="match status" value="1"/>
</dbReference>
<dbReference type="InterPro" id="IPR050455">
    <property type="entry name" value="Tpx_Peroxidase_subfamily"/>
</dbReference>
<dbReference type="STRING" id="113562.SAMN04489716_5278"/>
<dbReference type="PROSITE" id="PS51352">
    <property type="entry name" value="THIOREDOXIN_2"/>
    <property type="match status" value="1"/>
</dbReference>
<dbReference type="SUPFAM" id="SSF52833">
    <property type="entry name" value="Thioredoxin-like"/>
    <property type="match status" value="1"/>
</dbReference>
<dbReference type="OrthoDB" id="9812811at2"/>
<keyword evidence="17" id="KW-1185">Reference proteome</keyword>
<evidence type="ECO:0000313" key="16">
    <source>
        <dbReference type="EMBL" id="SDT65761.1"/>
    </source>
</evidence>
<evidence type="ECO:0000256" key="10">
    <source>
        <dbReference type="ARBA" id="ARBA00067009"/>
    </source>
</evidence>
<evidence type="ECO:0000256" key="2">
    <source>
        <dbReference type="ARBA" id="ARBA00022862"/>
    </source>
</evidence>
<proteinExistence type="inferred from homology"/>
<dbReference type="PIRSF" id="PIRSF000239">
    <property type="entry name" value="AHPC"/>
    <property type="match status" value="1"/>
</dbReference>
<dbReference type="PANTHER" id="PTHR43110:SF1">
    <property type="entry name" value="THIOL PEROXIDASE"/>
    <property type="match status" value="1"/>
</dbReference>
<dbReference type="Pfam" id="PF00578">
    <property type="entry name" value="AhpC-TSA"/>
    <property type="match status" value="1"/>
</dbReference>
<evidence type="ECO:0000256" key="1">
    <source>
        <dbReference type="ARBA" id="ARBA00022559"/>
    </source>
</evidence>
<evidence type="ECO:0000259" key="15">
    <source>
        <dbReference type="PROSITE" id="PS51352"/>
    </source>
</evidence>
<evidence type="ECO:0000256" key="9">
    <source>
        <dbReference type="ARBA" id="ARBA00065226"/>
    </source>
</evidence>
<keyword evidence="2" id="KW-0049">Antioxidant</keyword>
<dbReference type="InterPro" id="IPR013766">
    <property type="entry name" value="Thioredoxin_domain"/>
</dbReference>
<feature type="domain" description="Thioredoxin" evidence="15">
    <location>
        <begin position="3"/>
        <end position="154"/>
    </location>
</feature>
<name>A0A1H2C5P9_9ACTN</name>
<evidence type="ECO:0000256" key="3">
    <source>
        <dbReference type="ARBA" id="ARBA00023002"/>
    </source>
</evidence>
<evidence type="ECO:0000256" key="12">
    <source>
        <dbReference type="ARBA" id="ARBA00082991"/>
    </source>
</evidence>
<dbReference type="PANTHER" id="PTHR43110">
    <property type="entry name" value="THIOL PEROXIDASE"/>
    <property type="match status" value="1"/>
</dbReference>
<dbReference type="Gene3D" id="3.40.30.10">
    <property type="entry name" value="Glutaredoxin"/>
    <property type="match status" value="1"/>
</dbReference>
<evidence type="ECO:0000256" key="13">
    <source>
        <dbReference type="ARBA" id="ARBA00083736"/>
    </source>
</evidence>
<dbReference type="GO" id="GO:0004601">
    <property type="term" value="F:peroxidase activity"/>
    <property type="evidence" value="ECO:0007669"/>
    <property type="project" value="UniProtKB-KW"/>
</dbReference>
<keyword evidence="3" id="KW-0560">Oxidoreductase</keyword>
<reference evidence="16 17" key="1">
    <citation type="submission" date="2016-10" db="EMBL/GenBank/DDBJ databases">
        <authorList>
            <person name="de Groot N.N."/>
        </authorList>
    </citation>
    <scope>NUCLEOTIDE SEQUENCE [LARGE SCALE GENOMIC DNA]</scope>
    <source>
        <strain evidence="16 17">DSM 43941</strain>
    </source>
</reference>
<organism evidence="16 17">
    <name type="scientific">Actinoplanes derwentensis</name>
    <dbReference type="NCBI Taxonomy" id="113562"/>
    <lineage>
        <taxon>Bacteria</taxon>
        <taxon>Bacillati</taxon>
        <taxon>Actinomycetota</taxon>
        <taxon>Actinomycetes</taxon>
        <taxon>Micromonosporales</taxon>
        <taxon>Micromonosporaceae</taxon>
        <taxon>Actinoplanes</taxon>
    </lineage>
</organism>
<dbReference type="EC" id="1.11.1.29" evidence="10"/>
<accession>A0A1H2C5P9</accession>